<comment type="caution">
    <text evidence="2">The sequence shown here is derived from an EMBL/GenBank/DDBJ whole genome shotgun (WGS) entry which is preliminary data.</text>
</comment>
<dbReference type="SUPFAM" id="SSF55729">
    <property type="entry name" value="Acyl-CoA N-acyltransferases (Nat)"/>
    <property type="match status" value="1"/>
</dbReference>
<evidence type="ECO:0000259" key="1">
    <source>
        <dbReference type="PROSITE" id="PS51186"/>
    </source>
</evidence>
<gene>
    <name evidence="2" type="ORF">FJU08_13200</name>
</gene>
<keyword evidence="3" id="KW-1185">Reference proteome</keyword>
<dbReference type="InterPro" id="IPR000182">
    <property type="entry name" value="GNAT_dom"/>
</dbReference>
<evidence type="ECO:0000313" key="3">
    <source>
        <dbReference type="Proteomes" id="UP000318801"/>
    </source>
</evidence>
<dbReference type="EMBL" id="VHLG01000008">
    <property type="protein sequence ID" value="TPW29759.1"/>
    <property type="molecule type" value="Genomic_DNA"/>
</dbReference>
<feature type="domain" description="N-acetyltransferase" evidence="1">
    <location>
        <begin position="36"/>
        <end position="184"/>
    </location>
</feature>
<dbReference type="InterPro" id="IPR016181">
    <property type="entry name" value="Acyl_CoA_acyltransferase"/>
</dbReference>
<protein>
    <submittedName>
        <fullName evidence="2">GNAT family N-acetyltransferase</fullName>
    </submittedName>
</protein>
<evidence type="ECO:0000313" key="2">
    <source>
        <dbReference type="EMBL" id="TPW29759.1"/>
    </source>
</evidence>
<reference evidence="2 3" key="1">
    <citation type="submission" date="2019-06" db="EMBL/GenBank/DDBJ databases">
        <authorList>
            <person name="Li M."/>
        </authorList>
    </citation>
    <scope>NUCLEOTIDE SEQUENCE [LARGE SCALE GENOMIC DNA]</scope>
    <source>
        <strain evidence="2 3">BGMRC2036</strain>
    </source>
</reference>
<name>A0A506UAX8_9HYPH</name>
<sequence>MTKTASPITVHITALEMTAPPRTHMPAPANLHIALMRVPEIPLPYYRFLYRQVGSRWQWVDRMRLSDEKLSETIHNDMTTVTVLYIEGAPAGFYEYQRRTDGVTELVHFGLFERALGLGVGKWFLLQGLYAIWGDKPEKVVTTTNNLDHPRALQLYQRFGFSPVSTYEGEIEPLTDTELLALARGL</sequence>
<organism evidence="2 3">
    <name type="scientific">Martelella alba</name>
    <dbReference type="NCBI Taxonomy" id="2590451"/>
    <lineage>
        <taxon>Bacteria</taxon>
        <taxon>Pseudomonadati</taxon>
        <taxon>Pseudomonadota</taxon>
        <taxon>Alphaproteobacteria</taxon>
        <taxon>Hyphomicrobiales</taxon>
        <taxon>Aurantimonadaceae</taxon>
        <taxon>Martelella</taxon>
    </lineage>
</organism>
<dbReference type="OrthoDB" id="275336at2"/>
<dbReference type="AlphaFoldDB" id="A0A506UAX8"/>
<keyword evidence="2" id="KW-0808">Transferase</keyword>
<proteinExistence type="predicted"/>
<dbReference type="Proteomes" id="UP000318801">
    <property type="component" value="Unassembled WGS sequence"/>
</dbReference>
<dbReference type="PROSITE" id="PS51186">
    <property type="entry name" value="GNAT"/>
    <property type="match status" value="1"/>
</dbReference>
<dbReference type="Gene3D" id="3.40.630.30">
    <property type="match status" value="1"/>
</dbReference>
<accession>A0A506UAX8</accession>
<dbReference type="GO" id="GO:0016747">
    <property type="term" value="F:acyltransferase activity, transferring groups other than amino-acyl groups"/>
    <property type="evidence" value="ECO:0007669"/>
    <property type="project" value="InterPro"/>
</dbReference>
<dbReference type="RefSeq" id="WP_141149482.1">
    <property type="nucleotide sequence ID" value="NZ_VHLG01000008.1"/>
</dbReference>